<evidence type="ECO:0000313" key="5">
    <source>
        <dbReference type="EMBL" id="MBK9718046.1"/>
    </source>
</evidence>
<dbReference type="Proteomes" id="UP000808349">
    <property type="component" value="Unassembled WGS sequence"/>
</dbReference>
<evidence type="ECO:0000256" key="3">
    <source>
        <dbReference type="SAM" id="Phobius"/>
    </source>
</evidence>
<dbReference type="PRINTS" id="PR00455">
    <property type="entry name" value="HTHTETR"/>
</dbReference>
<dbReference type="EMBL" id="JADKFW010000007">
    <property type="protein sequence ID" value="MBK9718046.1"/>
    <property type="molecule type" value="Genomic_DNA"/>
</dbReference>
<feature type="domain" description="HTH tetR-type" evidence="4">
    <location>
        <begin position="8"/>
        <end position="68"/>
    </location>
</feature>
<keyword evidence="3" id="KW-0812">Transmembrane</keyword>
<dbReference type="SUPFAM" id="SSF46689">
    <property type="entry name" value="Homeodomain-like"/>
    <property type="match status" value="1"/>
</dbReference>
<comment type="caution">
    <text evidence="5">The sequence shown here is derived from an EMBL/GenBank/DDBJ whole genome shotgun (WGS) entry which is preliminary data.</text>
</comment>
<dbReference type="SUPFAM" id="SSF48498">
    <property type="entry name" value="Tetracyclin repressor-like, C-terminal domain"/>
    <property type="match status" value="1"/>
</dbReference>
<protein>
    <submittedName>
        <fullName evidence="5">TetR/AcrR family transcriptional regulator</fullName>
    </submittedName>
</protein>
<gene>
    <name evidence="5" type="ORF">IPO85_11140</name>
</gene>
<dbReference type="PANTHER" id="PTHR30328:SF54">
    <property type="entry name" value="HTH-TYPE TRANSCRIPTIONAL REPRESSOR SCO4008"/>
    <property type="match status" value="1"/>
</dbReference>
<dbReference type="Pfam" id="PF00440">
    <property type="entry name" value="TetR_N"/>
    <property type="match status" value="1"/>
</dbReference>
<evidence type="ECO:0000313" key="6">
    <source>
        <dbReference type="Proteomes" id="UP000808349"/>
    </source>
</evidence>
<dbReference type="InterPro" id="IPR009057">
    <property type="entry name" value="Homeodomain-like_sf"/>
</dbReference>
<dbReference type="InterPro" id="IPR050109">
    <property type="entry name" value="HTH-type_TetR-like_transc_reg"/>
</dbReference>
<keyword evidence="3" id="KW-1133">Transmembrane helix</keyword>
<dbReference type="GO" id="GO:0003677">
    <property type="term" value="F:DNA binding"/>
    <property type="evidence" value="ECO:0007669"/>
    <property type="project" value="UniProtKB-UniRule"/>
</dbReference>
<dbReference type="AlphaFoldDB" id="A0A9D7XEW4"/>
<keyword evidence="1 2" id="KW-0238">DNA-binding</keyword>
<dbReference type="PANTHER" id="PTHR30328">
    <property type="entry name" value="TRANSCRIPTIONAL REPRESSOR"/>
    <property type="match status" value="1"/>
</dbReference>
<feature type="transmembrane region" description="Helical" evidence="3">
    <location>
        <begin position="90"/>
        <end position="108"/>
    </location>
</feature>
<evidence type="ECO:0000256" key="1">
    <source>
        <dbReference type="ARBA" id="ARBA00023125"/>
    </source>
</evidence>
<feature type="transmembrane region" description="Helical" evidence="3">
    <location>
        <begin position="152"/>
        <end position="175"/>
    </location>
</feature>
<dbReference type="InterPro" id="IPR036271">
    <property type="entry name" value="Tet_transcr_reg_TetR-rel_C_sf"/>
</dbReference>
<dbReference type="PROSITE" id="PS50977">
    <property type="entry name" value="HTH_TETR_2"/>
    <property type="match status" value="1"/>
</dbReference>
<keyword evidence="3" id="KW-0472">Membrane</keyword>
<dbReference type="InterPro" id="IPR001647">
    <property type="entry name" value="HTH_TetR"/>
</dbReference>
<evidence type="ECO:0000256" key="2">
    <source>
        <dbReference type="PROSITE-ProRule" id="PRU00335"/>
    </source>
</evidence>
<accession>A0A9D7XEW4</accession>
<name>A0A9D7XEW4_9BACT</name>
<feature type="DNA-binding region" description="H-T-H motif" evidence="2">
    <location>
        <begin position="31"/>
        <end position="50"/>
    </location>
</feature>
<sequence length="205" mass="23973">MVQLDKQHSTEEKILNAARQIFIDRGMDGARMQDIADAAGINKAMLHYYFRSKEKLYGTIVQHIMSNALPAMFDLLESDLKLKDKLKQFIINYLALIRANPFLPLFILNEMNRHPDKFVKWLPIKNLKVSRFSDQVNEAVSLKLIRPIEPKVLIMNMASMIVFPFIARPMMCVVLKMDKKYFDQLLSQREEQIIDFVISAIYYKN</sequence>
<organism evidence="5 6">
    <name type="scientific">Candidatus Defluviibacterium haderslevense</name>
    <dbReference type="NCBI Taxonomy" id="2981993"/>
    <lineage>
        <taxon>Bacteria</taxon>
        <taxon>Pseudomonadati</taxon>
        <taxon>Bacteroidota</taxon>
        <taxon>Saprospiria</taxon>
        <taxon>Saprospirales</taxon>
        <taxon>Saprospiraceae</taxon>
        <taxon>Candidatus Defluviibacterium</taxon>
    </lineage>
</organism>
<reference evidence="5 6" key="1">
    <citation type="submission" date="2020-10" db="EMBL/GenBank/DDBJ databases">
        <title>Connecting structure to function with the recovery of over 1000 high-quality activated sludge metagenome-assembled genomes encoding full-length rRNA genes using long-read sequencing.</title>
        <authorList>
            <person name="Singleton C.M."/>
            <person name="Petriglieri F."/>
            <person name="Kristensen J.M."/>
            <person name="Kirkegaard R.H."/>
            <person name="Michaelsen T.Y."/>
            <person name="Andersen M.H."/>
            <person name="Karst S.M."/>
            <person name="Dueholm M.S."/>
            <person name="Nielsen P.H."/>
            <person name="Albertsen M."/>
        </authorList>
    </citation>
    <scope>NUCLEOTIDE SEQUENCE [LARGE SCALE GENOMIC DNA]</scope>
    <source>
        <strain evidence="5">Ribe_18-Q3-R11-54_BAT3C.373</strain>
    </source>
</reference>
<evidence type="ECO:0000259" key="4">
    <source>
        <dbReference type="PROSITE" id="PS50977"/>
    </source>
</evidence>
<dbReference type="Gene3D" id="1.10.357.10">
    <property type="entry name" value="Tetracycline Repressor, domain 2"/>
    <property type="match status" value="1"/>
</dbReference>
<proteinExistence type="predicted"/>